<feature type="signal peptide" evidence="1">
    <location>
        <begin position="1"/>
        <end position="24"/>
    </location>
</feature>
<name>A0A1X6ZM40_9RHOB</name>
<accession>A0A1X6ZM40</accession>
<evidence type="ECO:0000256" key="1">
    <source>
        <dbReference type="SAM" id="SignalP"/>
    </source>
</evidence>
<reference evidence="2 3" key="1">
    <citation type="submission" date="2017-03" db="EMBL/GenBank/DDBJ databases">
        <authorList>
            <person name="Afonso C.L."/>
            <person name="Miller P.J."/>
            <person name="Scott M.A."/>
            <person name="Spackman E."/>
            <person name="Goraichik I."/>
            <person name="Dimitrov K.M."/>
            <person name="Suarez D.L."/>
            <person name="Swayne D.E."/>
        </authorList>
    </citation>
    <scope>NUCLEOTIDE SEQUENCE [LARGE SCALE GENOMIC DNA]</scope>
    <source>
        <strain evidence="2 3">CECT 8110</strain>
    </source>
</reference>
<dbReference type="EMBL" id="FWFU01000004">
    <property type="protein sequence ID" value="SLN55072.1"/>
    <property type="molecule type" value="Genomic_DNA"/>
</dbReference>
<dbReference type="RefSeq" id="WP_085818548.1">
    <property type="nucleotide sequence ID" value="NZ_FWFU01000004.1"/>
</dbReference>
<dbReference type="AlphaFoldDB" id="A0A1X6ZM40"/>
<organism evidence="2 3">
    <name type="scientific">Roseovarius halotolerans</name>
    <dbReference type="NCBI Taxonomy" id="505353"/>
    <lineage>
        <taxon>Bacteria</taxon>
        <taxon>Pseudomonadati</taxon>
        <taxon>Pseudomonadota</taxon>
        <taxon>Alphaproteobacteria</taxon>
        <taxon>Rhodobacterales</taxon>
        <taxon>Roseobacteraceae</taxon>
        <taxon>Roseovarius</taxon>
    </lineage>
</organism>
<keyword evidence="3" id="KW-1185">Reference proteome</keyword>
<dbReference type="Proteomes" id="UP000193207">
    <property type="component" value="Unassembled WGS sequence"/>
</dbReference>
<proteinExistence type="predicted"/>
<dbReference type="PROSITE" id="PS51318">
    <property type="entry name" value="TAT"/>
    <property type="match status" value="1"/>
</dbReference>
<evidence type="ECO:0000313" key="3">
    <source>
        <dbReference type="Proteomes" id="UP000193207"/>
    </source>
</evidence>
<feature type="chain" id="PRO_5011987517" evidence="1">
    <location>
        <begin position="25"/>
        <end position="153"/>
    </location>
</feature>
<protein>
    <submittedName>
        <fullName evidence="2">Uncharacterized protein</fullName>
    </submittedName>
</protein>
<keyword evidence="1" id="KW-0732">Signal</keyword>
<dbReference type="InterPro" id="IPR006311">
    <property type="entry name" value="TAT_signal"/>
</dbReference>
<gene>
    <name evidence="2" type="ORF">ROH8110_02984</name>
</gene>
<evidence type="ECO:0000313" key="2">
    <source>
        <dbReference type="EMBL" id="SLN55072.1"/>
    </source>
</evidence>
<sequence length="153" mass="16065">MSSFDRRQVVIGSVVAGAAMLAPAAGFCAPSGSALPDDLGRFRNAVAITLLNGHDARRMAKALESRLGRCRARDARYGLFYALKLDGREGDETSGSLTARAPYNAEMTYAVNDLQGGVVLTSGRVAAQGEDILARLADGLAERLVAASRVLPV</sequence>